<gene>
    <name evidence="2" type="ORF">DJ568_01970</name>
</gene>
<evidence type="ECO:0000313" key="3">
    <source>
        <dbReference type="Proteomes" id="UP000253209"/>
    </source>
</evidence>
<reference evidence="2 3" key="1">
    <citation type="submission" date="2018-05" db="EMBL/GenBank/DDBJ databases">
        <title>Mucilaginibacter hurinus sp. nov., isolated from briquette warehouse soil.</title>
        <authorList>
            <person name="Choi L."/>
        </authorList>
    </citation>
    <scope>NUCLEOTIDE SEQUENCE [LARGE SCALE GENOMIC DNA]</scope>
    <source>
        <strain evidence="2 3">ZR32</strain>
    </source>
</reference>
<protein>
    <recommendedName>
        <fullName evidence="1">Polysaccharide pyruvyl transferase domain-containing protein</fullName>
    </recommendedName>
</protein>
<comment type="caution">
    <text evidence="2">The sequence shown here is derived from an EMBL/GenBank/DDBJ whole genome shotgun (WGS) entry which is preliminary data.</text>
</comment>
<dbReference type="EMBL" id="QGDC01000001">
    <property type="protein sequence ID" value="RCH56651.1"/>
    <property type="molecule type" value="Genomic_DNA"/>
</dbReference>
<dbReference type="InterPro" id="IPR007345">
    <property type="entry name" value="Polysacch_pyruvyl_Trfase"/>
</dbReference>
<evidence type="ECO:0000259" key="1">
    <source>
        <dbReference type="Pfam" id="PF04230"/>
    </source>
</evidence>
<dbReference type="AlphaFoldDB" id="A0A367GV40"/>
<organism evidence="2 3">
    <name type="scientific">Mucilaginibacter hurinus</name>
    <dbReference type="NCBI Taxonomy" id="2201324"/>
    <lineage>
        <taxon>Bacteria</taxon>
        <taxon>Pseudomonadati</taxon>
        <taxon>Bacteroidota</taxon>
        <taxon>Sphingobacteriia</taxon>
        <taxon>Sphingobacteriales</taxon>
        <taxon>Sphingobacteriaceae</taxon>
        <taxon>Mucilaginibacter</taxon>
    </lineage>
</organism>
<name>A0A367GV40_9SPHI</name>
<dbReference type="Proteomes" id="UP000253209">
    <property type="component" value="Unassembled WGS sequence"/>
</dbReference>
<feature type="domain" description="Polysaccharide pyruvyl transferase" evidence="1">
    <location>
        <begin position="36"/>
        <end position="309"/>
    </location>
</feature>
<dbReference type="RefSeq" id="WP_114003548.1">
    <property type="nucleotide sequence ID" value="NZ_QGDC01000001.1"/>
</dbReference>
<evidence type="ECO:0000313" key="2">
    <source>
        <dbReference type="EMBL" id="RCH56651.1"/>
    </source>
</evidence>
<keyword evidence="3" id="KW-1185">Reference proteome</keyword>
<dbReference type="OrthoDB" id="2522120at2"/>
<dbReference type="Pfam" id="PF04230">
    <property type="entry name" value="PS_pyruv_trans"/>
    <property type="match status" value="1"/>
</dbReference>
<accession>A0A367GV40</accession>
<sequence>MKILHVASFDGNIGDNASHIGFHSLLSRVMDEGTYSIEQLEIRKFYNNYTLPDKHRFDDDFATLANSYDLLFIGGGGFLDFDIKGSPTGTTIGISPSILDKIKVPVVISSIGCNPRNEIPEGNINKFKDFLDSYLGHSNRYLAVRNDGSREVIREVIGEHYYNAIPEVLDHGFFYDNDGSFYRPTEKDYILINTTSDQVQMKNRLLGEVDQDSYVDEMGKVISHIIDNTPYDIVFAPHIYSDYKAIDILLKNVNDFHLRTRIVVAPYVQGDYGCNQIFSAYKNSALVLGMRFHANVCTIAMNTPGIGLGALDRVSGLYRSLGMDGQFVTVDQPFSNELITGMGKYIKTPGINTTKLAEMKADMIDYYHKILNA</sequence>
<proteinExistence type="predicted"/>